<organism evidence="1 2">
    <name type="scientific">Paxillus rubicundulus Ve08.2h10</name>
    <dbReference type="NCBI Taxonomy" id="930991"/>
    <lineage>
        <taxon>Eukaryota</taxon>
        <taxon>Fungi</taxon>
        <taxon>Dikarya</taxon>
        <taxon>Basidiomycota</taxon>
        <taxon>Agaricomycotina</taxon>
        <taxon>Agaricomycetes</taxon>
        <taxon>Agaricomycetidae</taxon>
        <taxon>Boletales</taxon>
        <taxon>Paxilineae</taxon>
        <taxon>Paxillaceae</taxon>
        <taxon>Paxillus</taxon>
    </lineage>
</organism>
<accession>A0A0D0D6Q6</accession>
<proteinExistence type="predicted"/>
<dbReference type="AlphaFoldDB" id="A0A0D0D6Q6"/>
<dbReference type="HOGENOM" id="CLU_1207319_0_0_1"/>
<keyword evidence="2" id="KW-1185">Reference proteome</keyword>
<evidence type="ECO:0000313" key="1">
    <source>
        <dbReference type="EMBL" id="KIK79351.1"/>
    </source>
</evidence>
<dbReference type="Proteomes" id="UP000054538">
    <property type="component" value="Unassembled WGS sequence"/>
</dbReference>
<dbReference type="InParanoid" id="A0A0D0D6Q6"/>
<dbReference type="OrthoDB" id="2654453at2759"/>
<evidence type="ECO:0000313" key="2">
    <source>
        <dbReference type="Proteomes" id="UP000054538"/>
    </source>
</evidence>
<dbReference type="SUPFAM" id="SSF63825">
    <property type="entry name" value="YWTD domain"/>
    <property type="match status" value="1"/>
</dbReference>
<protein>
    <submittedName>
        <fullName evidence="1">Uncharacterized protein</fullName>
    </submittedName>
</protein>
<feature type="non-terminal residue" evidence="1">
    <location>
        <position position="1"/>
    </location>
</feature>
<sequence>NPVSTAMWITPKGEAQETLGFGTGLSYLVFWRQSTSSMAQFEEVIIKQVGTGCEITSMACGTSMVAGVCIATATREHNMMVWTFNNNVLTPTLSVQLNVTVPKGITFVTGQDVLYVWGMYNVEMHTIWSDGWVVKTASLSTAIGGVMLHDKQLVFAINNVTDGFSLHSVETRRLIRSYSTRLTVCKPKQVAFGEKGFIIIEGSESRVVYVFDHKTGHLIQMLHHVNEGLV</sequence>
<reference evidence="2" key="2">
    <citation type="submission" date="2015-01" db="EMBL/GenBank/DDBJ databases">
        <title>Evolutionary Origins and Diversification of the Mycorrhizal Mutualists.</title>
        <authorList>
            <consortium name="DOE Joint Genome Institute"/>
            <consortium name="Mycorrhizal Genomics Consortium"/>
            <person name="Kohler A."/>
            <person name="Kuo A."/>
            <person name="Nagy L.G."/>
            <person name="Floudas D."/>
            <person name="Copeland A."/>
            <person name="Barry K.W."/>
            <person name="Cichocki N."/>
            <person name="Veneault-Fourrey C."/>
            <person name="LaButti K."/>
            <person name="Lindquist E.A."/>
            <person name="Lipzen A."/>
            <person name="Lundell T."/>
            <person name="Morin E."/>
            <person name="Murat C."/>
            <person name="Riley R."/>
            <person name="Ohm R."/>
            <person name="Sun H."/>
            <person name="Tunlid A."/>
            <person name="Henrissat B."/>
            <person name="Grigoriev I.V."/>
            <person name="Hibbett D.S."/>
            <person name="Martin F."/>
        </authorList>
    </citation>
    <scope>NUCLEOTIDE SEQUENCE [LARGE SCALE GENOMIC DNA]</scope>
    <source>
        <strain evidence="2">Ve08.2h10</strain>
    </source>
</reference>
<dbReference type="STRING" id="930991.A0A0D0D6Q6"/>
<gene>
    <name evidence="1" type="ORF">PAXRUDRAFT_161489</name>
</gene>
<name>A0A0D0D6Q6_9AGAM</name>
<dbReference type="EMBL" id="KN826302">
    <property type="protein sequence ID" value="KIK79351.1"/>
    <property type="molecule type" value="Genomic_DNA"/>
</dbReference>
<feature type="non-terminal residue" evidence="1">
    <location>
        <position position="230"/>
    </location>
</feature>
<reference evidence="1 2" key="1">
    <citation type="submission" date="2014-04" db="EMBL/GenBank/DDBJ databases">
        <authorList>
            <consortium name="DOE Joint Genome Institute"/>
            <person name="Kuo A."/>
            <person name="Kohler A."/>
            <person name="Jargeat P."/>
            <person name="Nagy L.G."/>
            <person name="Floudas D."/>
            <person name="Copeland A."/>
            <person name="Barry K.W."/>
            <person name="Cichocki N."/>
            <person name="Veneault-Fourrey C."/>
            <person name="LaButti K."/>
            <person name="Lindquist E.A."/>
            <person name="Lipzen A."/>
            <person name="Lundell T."/>
            <person name="Morin E."/>
            <person name="Murat C."/>
            <person name="Sun H."/>
            <person name="Tunlid A."/>
            <person name="Henrissat B."/>
            <person name="Grigoriev I.V."/>
            <person name="Hibbett D.S."/>
            <person name="Martin F."/>
            <person name="Nordberg H.P."/>
            <person name="Cantor M.N."/>
            <person name="Hua S.X."/>
        </authorList>
    </citation>
    <scope>NUCLEOTIDE SEQUENCE [LARGE SCALE GENOMIC DNA]</scope>
    <source>
        <strain evidence="1 2">Ve08.2h10</strain>
    </source>
</reference>